<evidence type="ECO:0000313" key="1">
    <source>
        <dbReference type="EMBL" id="QJA80139.1"/>
    </source>
</evidence>
<reference evidence="1" key="1">
    <citation type="submission" date="2020-03" db="EMBL/GenBank/DDBJ databases">
        <title>The deep terrestrial virosphere.</title>
        <authorList>
            <person name="Holmfeldt K."/>
            <person name="Nilsson E."/>
            <person name="Simone D."/>
            <person name="Lopez-Fernandez M."/>
            <person name="Wu X."/>
            <person name="de Brujin I."/>
            <person name="Lundin D."/>
            <person name="Andersson A."/>
            <person name="Bertilsson S."/>
            <person name="Dopson M."/>
        </authorList>
    </citation>
    <scope>NUCLEOTIDE SEQUENCE</scope>
    <source>
        <strain evidence="1">MM415A00773</strain>
        <strain evidence="2">TM448B01359</strain>
    </source>
</reference>
<dbReference type="Gene3D" id="3.40.50.150">
    <property type="entry name" value="Vaccinia Virus protein VP39"/>
    <property type="match status" value="1"/>
</dbReference>
<keyword evidence="1" id="KW-0489">Methyltransferase</keyword>
<keyword evidence="1" id="KW-0808">Transferase</keyword>
<dbReference type="GO" id="GO:0032259">
    <property type="term" value="P:methylation"/>
    <property type="evidence" value="ECO:0007669"/>
    <property type="project" value="UniProtKB-KW"/>
</dbReference>
<proteinExistence type="predicted"/>
<accession>A0A6M3KE15</accession>
<name>A0A6M3KE15_9ZZZZ</name>
<dbReference type="GO" id="GO:0008168">
    <property type="term" value="F:methyltransferase activity"/>
    <property type="evidence" value="ECO:0007669"/>
    <property type="project" value="UniProtKB-KW"/>
</dbReference>
<protein>
    <submittedName>
        <fullName evidence="1">Putative methyltransferase</fullName>
    </submittedName>
</protein>
<dbReference type="EMBL" id="MT142408">
    <property type="protein sequence ID" value="QJA80139.1"/>
    <property type="molecule type" value="Genomic_DNA"/>
</dbReference>
<dbReference type="SUPFAM" id="SSF53335">
    <property type="entry name" value="S-adenosyl-L-methionine-dependent methyltransferases"/>
    <property type="match status" value="1"/>
</dbReference>
<organism evidence="1">
    <name type="scientific">viral metagenome</name>
    <dbReference type="NCBI Taxonomy" id="1070528"/>
    <lineage>
        <taxon>unclassified sequences</taxon>
        <taxon>metagenomes</taxon>
        <taxon>organismal metagenomes</taxon>
    </lineage>
</organism>
<gene>
    <name evidence="1" type="ORF">MM415A00773_0014</name>
    <name evidence="2" type="ORF">TM448B01359_0014</name>
</gene>
<sequence>MARQSRKDPLNLSVRLRGMKIKFTEMTVLDLACGKNESPISSQVLEIPFYSLVSVDAWRGNMEELWRKREHGEIAAKHFTWYIEDMRTLVPRLRPGGYDAVLLLDALEHIPKGDGLQLLKDVEALSPRRIVMWIPLGNCPQGALNGNPHEVHLATWEEQELRNLGFRVQVFPKFHRHIEPWADAAWCDKNMGD</sequence>
<dbReference type="InterPro" id="IPR029063">
    <property type="entry name" value="SAM-dependent_MTases_sf"/>
</dbReference>
<dbReference type="AlphaFoldDB" id="A0A6M3KE15"/>
<dbReference type="EMBL" id="MT144744">
    <property type="protein sequence ID" value="QJH98640.1"/>
    <property type="molecule type" value="Genomic_DNA"/>
</dbReference>
<evidence type="ECO:0000313" key="2">
    <source>
        <dbReference type="EMBL" id="QJH98640.1"/>
    </source>
</evidence>